<dbReference type="SUPFAM" id="SSF55961">
    <property type="entry name" value="Bet v1-like"/>
    <property type="match status" value="1"/>
</dbReference>
<comment type="caution">
    <text evidence="1">The sequence shown here is derived from an EMBL/GenBank/DDBJ whole genome shotgun (WGS) entry which is preliminary data.</text>
</comment>
<organism evidence="1">
    <name type="scientific">Pseudomonas graminis</name>
    <dbReference type="NCBI Taxonomy" id="158627"/>
    <lineage>
        <taxon>Bacteria</taxon>
        <taxon>Pseudomonadati</taxon>
        <taxon>Pseudomonadota</taxon>
        <taxon>Gammaproteobacteria</taxon>
        <taxon>Pseudomonadales</taxon>
        <taxon>Pseudomonadaceae</taxon>
        <taxon>Pseudomonas</taxon>
    </lineage>
</organism>
<dbReference type="AlphaFoldDB" id="A0A7C2AYE4"/>
<dbReference type="CDD" id="cd07821">
    <property type="entry name" value="PYR_PYL_RCAR_like"/>
    <property type="match status" value="1"/>
</dbReference>
<dbReference type="PANTHER" id="PTHR39332:SF7">
    <property type="entry name" value="SRPBCC FAMILY PROTEIN"/>
    <property type="match status" value="1"/>
</dbReference>
<dbReference type="Gene3D" id="3.30.530.20">
    <property type="match status" value="1"/>
</dbReference>
<gene>
    <name evidence="1" type="ORF">ENP23_16940</name>
</gene>
<sequence length="184" mass="19871">MDAGLGALASGLAAGLVQLVSSRLVLSAAVLIIRETVEMVLVEYSAGLPCSADQAWKVLRDFGGIADWHPAIVKSRLEGESGDLRVGAIRRLALADGAVLRERLIEFDDGVRALAYVFEESPLPVDGYRAQVRVDEVAELVERCVVRWSAGFEVREAGTEEEFEELVRGLIVQGHEGLEGVVRG</sequence>
<proteinExistence type="predicted"/>
<accession>A0A7C2AYE4</accession>
<reference evidence="1" key="1">
    <citation type="journal article" date="2020" name="mSystems">
        <title>Genome- and Community-Level Interaction Insights into Carbon Utilization and Element Cycling Functions of Hydrothermarchaeota in Hydrothermal Sediment.</title>
        <authorList>
            <person name="Zhou Z."/>
            <person name="Liu Y."/>
            <person name="Xu W."/>
            <person name="Pan J."/>
            <person name="Luo Z.H."/>
            <person name="Li M."/>
        </authorList>
    </citation>
    <scope>NUCLEOTIDE SEQUENCE [LARGE SCALE GENOMIC DNA]</scope>
    <source>
        <strain evidence="1">SpSt-200</strain>
    </source>
</reference>
<dbReference type="InterPro" id="IPR023393">
    <property type="entry name" value="START-like_dom_sf"/>
</dbReference>
<dbReference type="InterPro" id="IPR019587">
    <property type="entry name" value="Polyketide_cyclase/dehydratase"/>
</dbReference>
<dbReference type="Pfam" id="PF10604">
    <property type="entry name" value="Polyketide_cyc2"/>
    <property type="match status" value="1"/>
</dbReference>
<evidence type="ECO:0000313" key="1">
    <source>
        <dbReference type="EMBL" id="HEF27448.1"/>
    </source>
</evidence>
<protein>
    <submittedName>
        <fullName evidence="1">SRPBCC family protein</fullName>
    </submittedName>
</protein>
<dbReference type="PANTHER" id="PTHR39332">
    <property type="entry name" value="BLL4707 PROTEIN"/>
    <property type="match status" value="1"/>
</dbReference>
<name>A0A7C2AYE4_9PSED</name>
<dbReference type="EMBL" id="DSIN01000029">
    <property type="protein sequence ID" value="HEF27448.1"/>
    <property type="molecule type" value="Genomic_DNA"/>
</dbReference>